<reference evidence="1" key="1">
    <citation type="submission" date="2016-09" db="EMBL/GenBank/DDBJ databases">
        <authorList>
            <person name="Capua I."/>
            <person name="De Benedictis P."/>
            <person name="Joannis T."/>
            <person name="Lombin L.H."/>
            <person name="Cattoli G."/>
        </authorList>
    </citation>
    <scope>NUCLEOTIDE SEQUENCE</scope>
    <source>
        <strain evidence="1">B9</strain>
    </source>
</reference>
<sequence length="104" mass="11459">MLSDHRPGGGPGGYSAYAWRLAGWFTARLQILLGSVYAQVGVIGRIRPRYTPPLQTQSYKVSRYRDVYGPVHSDECLGGILSPTPLARSFGLPFSFMYTNSSSK</sequence>
<accession>A0A1K0IR36</accession>
<protein>
    <submittedName>
        <fullName evidence="1">Uncharacterized protein</fullName>
    </submittedName>
</protein>
<evidence type="ECO:0000313" key="1">
    <source>
        <dbReference type="EMBL" id="SCU99540.1"/>
    </source>
</evidence>
<name>A0A1K0IR36_CUPNE</name>
<gene>
    <name evidence="1" type="ORF">CNECB9_600018</name>
</gene>
<proteinExistence type="predicted"/>
<dbReference type="AlphaFoldDB" id="A0A1K0IR36"/>
<dbReference type="EMBL" id="FMSH01000508">
    <property type="protein sequence ID" value="SCU99540.1"/>
    <property type="molecule type" value="Genomic_DNA"/>
</dbReference>
<organism evidence="1">
    <name type="scientific">Cupriavidus necator</name>
    <name type="common">Alcaligenes eutrophus</name>
    <name type="synonym">Ralstonia eutropha</name>
    <dbReference type="NCBI Taxonomy" id="106590"/>
    <lineage>
        <taxon>Bacteria</taxon>
        <taxon>Pseudomonadati</taxon>
        <taxon>Pseudomonadota</taxon>
        <taxon>Betaproteobacteria</taxon>
        <taxon>Burkholderiales</taxon>
        <taxon>Burkholderiaceae</taxon>
        <taxon>Cupriavidus</taxon>
    </lineage>
</organism>